<name>A0A1E7EZ74_9STRA</name>
<dbReference type="InParanoid" id="A0A1E7EZ74"/>
<feature type="compositionally biased region" description="Low complexity" evidence="1">
    <location>
        <begin position="1"/>
        <end position="10"/>
    </location>
</feature>
<feature type="region of interest" description="Disordered" evidence="1">
    <location>
        <begin position="244"/>
        <end position="267"/>
    </location>
</feature>
<evidence type="ECO:0000313" key="2">
    <source>
        <dbReference type="EMBL" id="OEU11129.1"/>
    </source>
</evidence>
<dbReference type="KEGG" id="fcy:FRACYDRAFT_246241"/>
<accession>A0A1E7EZ74</accession>
<proteinExistence type="predicted"/>
<dbReference type="AlphaFoldDB" id="A0A1E7EZ74"/>
<dbReference type="Proteomes" id="UP000095751">
    <property type="component" value="Unassembled WGS sequence"/>
</dbReference>
<dbReference type="EMBL" id="KV784369">
    <property type="protein sequence ID" value="OEU11129.1"/>
    <property type="molecule type" value="Genomic_DNA"/>
</dbReference>
<sequence length="267" mass="30249">MTGNNNTTTKSNKRNYEEYYNVDKEDPQRKKQKILKDKHKFPLLIRRKIDKLIVATFVTEDDFFNATAFIQGVCNAIHILLCHVGLNINRESMNEVEFAIRLFPRVLSMKWQQDDDYNNNSSAGYYPISLQTTQNGYRNCRECLPHGGVFLPLLIRLAIEFGIFKNNYEAVIEETLIDCGCYNEYDNGTSNSCTSNTTLGALFLAATDKKIHLDGVYFLLQSDPDLAQKLLSMMINSSTTTTITTNSIDNDNDKDDNNDAGGGSMMN</sequence>
<evidence type="ECO:0000313" key="3">
    <source>
        <dbReference type="Proteomes" id="UP000095751"/>
    </source>
</evidence>
<keyword evidence="3" id="KW-1185">Reference proteome</keyword>
<protein>
    <submittedName>
        <fullName evidence="2">Uncharacterized protein</fullName>
    </submittedName>
</protein>
<reference evidence="2 3" key="1">
    <citation type="submission" date="2016-09" db="EMBL/GenBank/DDBJ databases">
        <title>Extensive genetic diversity and differential bi-allelic expression allows diatom success in the polar Southern Ocean.</title>
        <authorList>
            <consortium name="DOE Joint Genome Institute"/>
            <person name="Mock T."/>
            <person name="Otillar R.P."/>
            <person name="Strauss J."/>
            <person name="Dupont C."/>
            <person name="Frickenhaus S."/>
            <person name="Maumus F."/>
            <person name="Mcmullan M."/>
            <person name="Sanges R."/>
            <person name="Schmutz J."/>
            <person name="Toseland A."/>
            <person name="Valas R."/>
            <person name="Veluchamy A."/>
            <person name="Ward B.J."/>
            <person name="Allen A."/>
            <person name="Barry K."/>
            <person name="Falciatore A."/>
            <person name="Ferrante M."/>
            <person name="Fortunato A.E."/>
            <person name="Gloeckner G."/>
            <person name="Gruber A."/>
            <person name="Hipkin R."/>
            <person name="Janech M."/>
            <person name="Kroth P."/>
            <person name="Leese F."/>
            <person name="Lindquist E."/>
            <person name="Lyon B.R."/>
            <person name="Martin J."/>
            <person name="Mayer C."/>
            <person name="Parker M."/>
            <person name="Quesneville H."/>
            <person name="Raymond J."/>
            <person name="Uhlig C."/>
            <person name="Valentin K.U."/>
            <person name="Worden A.Z."/>
            <person name="Armbrust E.V."/>
            <person name="Bowler C."/>
            <person name="Green B."/>
            <person name="Moulton V."/>
            <person name="Van Oosterhout C."/>
            <person name="Grigoriev I."/>
        </authorList>
    </citation>
    <scope>NUCLEOTIDE SEQUENCE [LARGE SCALE GENOMIC DNA]</scope>
    <source>
        <strain evidence="2 3">CCMP1102</strain>
    </source>
</reference>
<evidence type="ECO:0000256" key="1">
    <source>
        <dbReference type="SAM" id="MobiDB-lite"/>
    </source>
</evidence>
<organism evidence="2 3">
    <name type="scientific">Fragilariopsis cylindrus CCMP1102</name>
    <dbReference type="NCBI Taxonomy" id="635003"/>
    <lineage>
        <taxon>Eukaryota</taxon>
        <taxon>Sar</taxon>
        <taxon>Stramenopiles</taxon>
        <taxon>Ochrophyta</taxon>
        <taxon>Bacillariophyta</taxon>
        <taxon>Bacillariophyceae</taxon>
        <taxon>Bacillariophycidae</taxon>
        <taxon>Bacillariales</taxon>
        <taxon>Bacillariaceae</taxon>
        <taxon>Fragilariopsis</taxon>
    </lineage>
</organism>
<gene>
    <name evidence="2" type="ORF">FRACYDRAFT_246241</name>
</gene>
<feature type="region of interest" description="Disordered" evidence="1">
    <location>
        <begin position="1"/>
        <end position="22"/>
    </location>
</feature>